<evidence type="ECO:0000259" key="9">
    <source>
        <dbReference type="Pfam" id="PF00483"/>
    </source>
</evidence>
<name>A0A538SA39_UNCEI</name>
<organism evidence="11 12">
    <name type="scientific">Eiseniibacteriota bacterium</name>
    <dbReference type="NCBI Taxonomy" id="2212470"/>
    <lineage>
        <taxon>Bacteria</taxon>
        <taxon>Candidatus Eiseniibacteriota</taxon>
    </lineage>
</organism>
<dbReference type="SUPFAM" id="SSF53448">
    <property type="entry name" value="Nucleotide-diphospho-sugar transferases"/>
    <property type="match status" value="1"/>
</dbReference>
<keyword evidence="8" id="KW-0119">Carbohydrate metabolism</keyword>
<dbReference type="InterPro" id="IPR056818">
    <property type="entry name" value="GlmU/GlgC-like_hexapep"/>
</dbReference>
<evidence type="ECO:0000259" key="10">
    <source>
        <dbReference type="Pfam" id="PF24894"/>
    </source>
</evidence>
<evidence type="ECO:0000313" key="11">
    <source>
        <dbReference type="EMBL" id="TMQ48240.1"/>
    </source>
</evidence>
<evidence type="ECO:0000256" key="4">
    <source>
        <dbReference type="ARBA" id="ARBA00022695"/>
    </source>
</evidence>
<evidence type="ECO:0000256" key="7">
    <source>
        <dbReference type="ARBA" id="ARBA00023056"/>
    </source>
</evidence>
<reference evidence="11 12" key="1">
    <citation type="journal article" date="2019" name="Nat. Microbiol.">
        <title>Mediterranean grassland soil C-N compound turnover is dependent on rainfall and depth, and is mediated by genomically divergent microorganisms.</title>
        <authorList>
            <person name="Diamond S."/>
            <person name="Andeer P.F."/>
            <person name="Li Z."/>
            <person name="Crits-Christoph A."/>
            <person name="Burstein D."/>
            <person name="Anantharaman K."/>
            <person name="Lane K.R."/>
            <person name="Thomas B.C."/>
            <person name="Pan C."/>
            <person name="Northen T.R."/>
            <person name="Banfield J.F."/>
        </authorList>
    </citation>
    <scope>NUCLEOTIDE SEQUENCE [LARGE SCALE GENOMIC DNA]</scope>
    <source>
        <strain evidence="11">WS_3</strain>
    </source>
</reference>
<gene>
    <name evidence="11" type="ORF">E6K73_12420</name>
</gene>
<dbReference type="PANTHER" id="PTHR43523">
    <property type="entry name" value="GLUCOSE-1-PHOSPHATE ADENYLYLTRANSFERASE-RELATED"/>
    <property type="match status" value="1"/>
</dbReference>
<dbReference type="GO" id="GO:0005978">
    <property type="term" value="P:glycogen biosynthetic process"/>
    <property type="evidence" value="ECO:0007669"/>
    <property type="project" value="UniProtKB-KW"/>
</dbReference>
<dbReference type="CDD" id="cd02508">
    <property type="entry name" value="ADP_Glucose_PP"/>
    <property type="match status" value="1"/>
</dbReference>
<evidence type="ECO:0000313" key="12">
    <source>
        <dbReference type="Proteomes" id="UP000320184"/>
    </source>
</evidence>
<feature type="domain" description="Glucose-1-phosphate adenylyltransferase/Bifunctional protein GlmU-like C-terminal hexapeptide" evidence="10">
    <location>
        <begin position="283"/>
        <end position="353"/>
    </location>
</feature>
<dbReference type="InterPro" id="IPR029044">
    <property type="entry name" value="Nucleotide-diphossugar_trans"/>
</dbReference>
<dbReference type="SUPFAM" id="SSF51161">
    <property type="entry name" value="Trimeric LpxA-like enzymes"/>
    <property type="match status" value="1"/>
</dbReference>
<keyword evidence="5" id="KW-0547">Nucleotide-binding</keyword>
<dbReference type="EMBL" id="VBOT01000150">
    <property type="protein sequence ID" value="TMQ48240.1"/>
    <property type="molecule type" value="Genomic_DNA"/>
</dbReference>
<keyword evidence="4 11" id="KW-0548">Nucleotidyltransferase</keyword>
<dbReference type="PANTHER" id="PTHR43523:SF2">
    <property type="entry name" value="GLUCOSE-1-PHOSPHATE ADENYLYLTRANSFERASE"/>
    <property type="match status" value="1"/>
</dbReference>
<dbReference type="Proteomes" id="UP000320184">
    <property type="component" value="Unassembled WGS sequence"/>
</dbReference>
<evidence type="ECO:0000256" key="2">
    <source>
        <dbReference type="ARBA" id="ARBA00022600"/>
    </source>
</evidence>
<evidence type="ECO:0000256" key="5">
    <source>
        <dbReference type="ARBA" id="ARBA00022741"/>
    </source>
</evidence>
<keyword evidence="6" id="KW-0067">ATP-binding</keyword>
<dbReference type="Pfam" id="PF00483">
    <property type="entry name" value="NTP_transferase"/>
    <property type="match status" value="1"/>
</dbReference>
<evidence type="ECO:0000256" key="1">
    <source>
        <dbReference type="ARBA" id="ARBA00010443"/>
    </source>
</evidence>
<evidence type="ECO:0000256" key="3">
    <source>
        <dbReference type="ARBA" id="ARBA00022679"/>
    </source>
</evidence>
<dbReference type="InterPro" id="IPR005836">
    <property type="entry name" value="ADP_Glu_pyroP_CS"/>
</dbReference>
<proteinExistence type="inferred from homology"/>
<dbReference type="InterPro" id="IPR005835">
    <property type="entry name" value="NTP_transferase_dom"/>
</dbReference>
<comment type="caution">
    <text evidence="11">The sequence shown here is derived from an EMBL/GenBank/DDBJ whole genome shotgun (WGS) entry which is preliminary data.</text>
</comment>
<sequence length="419" mass="45800">MAHALALVLSGGGGERLSVLTSERAVSAVPFGGKYRIIDFVLSNCCHSGIDQVGVLTQHAPTSLHDHIGAGRPWDLDRRAGGVLILQPYLTRSHAGWYRGTADAIAQNWDAIEERRPARVLVLSGDHVYRMDYRALLRTHEQRSAALTLAVARVPPEDSRRFGMARLDRDGRVLSLVEKPERADTPFASMGIYLFEFEVLGEILRPRPVDLVMDVVRPMLESGERVYAHEFSGYWEDVGTVGSYYRSNRELLSPQPSMVLHDVRWPILTRDEERPPVLVTEGAMIEDSLVANGCRVSGTVRRSVLFPGVRVERGAEVVDSVVMADTVIGPEARADRAILDKYVRVGEGAVVGHGETPRGGEWAWLEGLTLVGKDVEIPAGVRIGRASVVGIGAGPHDFAAVELAAGTLLPSRSWLTDVP</sequence>
<protein>
    <submittedName>
        <fullName evidence="11">Glucose-1-phosphate adenylyltransferase</fullName>
    </submittedName>
</protein>
<feature type="domain" description="Nucleotidyl transferase" evidence="9">
    <location>
        <begin position="6"/>
        <end position="252"/>
    </location>
</feature>
<accession>A0A538SA39</accession>
<dbReference type="InterPro" id="IPR011831">
    <property type="entry name" value="ADP-Glc_PPase"/>
</dbReference>
<keyword evidence="7" id="KW-0320">Glycogen biosynthesis</keyword>
<dbReference type="InterPro" id="IPR011004">
    <property type="entry name" value="Trimer_LpxA-like_sf"/>
</dbReference>
<dbReference type="AlphaFoldDB" id="A0A538SA39"/>
<dbReference type="Gene3D" id="2.160.10.10">
    <property type="entry name" value="Hexapeptide repeat proteins"/>
    <property type="match status" value="1"/>
</dbReference>
<dbReference type="PROSITE" id="PS00809">
    <property type="entry name" value="ADP_GLC_PYROPHOSPH_2"/>
    <property type="match status" value="1"/>
</dbReference>
<dbReference type="Gene3D" id="3.90.550.10">
    <property type="entry name" value="Spore Coat Polysaccharide Biosynthesis Protein SpsA, Chain A"/>
    <property type="match status" value="1"/>
</dbReference>
<dbReference type="GO" id="GO:0005524">
    <property type="term" value="F:ATP binding"/>
    <property type="evidence" value="ECO:0007669"/>
    <property type="project" value="UniProtKB-KW"/>
</dbReference>
<dbReference type="Pfam" id="PF24894">
    <property type="entry name" value="Hexapep_GlmU"/>
    <property type="match status" value="1"/>
</dbReference>
<dbReference type="CDD" id="cd04651">
    <property type="entry name" value="LbH_G1P_AT_C"/>
    <property type="match status" value="1"/>
</dbReference>
<evidence type="ECO:0000256" key="6">
    <source>
        <dbReference type="ARBA" id="ARBA00022840"/>
    </source>
</evidence>
<keyword evidence="3 11" id="KW-0808">Transferase</keyword>
<dbReference type="GO" id="GO:0008878">
    <property type="term" value="F:glucose-1-phosphate adenylyltransferase activity"/>
    <property type="evidence" value="ECO:0007669"/>
    <property type="project" value="InterPro"/>
</dbReference>
<comment type="similarity">
    <text evidence="1">Belongs to the bacterial/plant glucose-1-phosphate adenylyltransferase family.</text>
</comment>
<evidence type="ECO:0000256" key="8">
    <source>
        <dbReference type="ARBA" id="ARBA00023277"/>
    </source>
</evidence>
<keyword evidence="2" id="KW-0321">Glycogen metabolism</keyword>